<keyword evidence="9" id="KW-1133">Transmembrane helix</keyword>
<keyword evidence="6 8" id="KW-0408">Iron</keyword>
<dbReference type="InterPro" id="IPR001128">
    <property type="entry name" value="Cyt_P450"/>
</dbReference>
<evidence type="ECO:0000256" key="8">
    <source>
        <dbReference type="PIRSR" id="PIRSR602401-1"/>
    </source>
</evidence>
<keyword evidence="7" id="KW-0503">Monooxygenase</keyword>
<organism evidence="10 11">
    <name type="scientific">Glossina brevipalpis</name>
    <dbReference type="NCBI Taxonomy" id="37001"/>
    <lineage>
        <taxon>Eukaryota</taxon>
        <taxon>Metazoa</taxon>
        <taxon>Ecdysozoa</taxon>
        <taxon>Arthropoda</taxon>
        <taxon>Hexapoda</taxon>
        <taxon>Insecta</taxon>
        <taxon>Pterygota</taxon>
        <taxon>Neoptera</taxon>
        <taxon>Endopterygota</taxon>
        <taxon>Diptera</taxon>
        <taxon>Brachycera</taxon>
        <taxon>Muscomorpha</taxon>
        <taxon>Hippoboscoidea</taxon>
        <taxon>Glossinidae</taxon>
        <taxon>Glossina</taxon>
    </lineage>
</organism>
<dbReference type="InterPro" id="IPR002401">
    <property type="entry name" value="Cyt_P450_E_grp-I"/>
</dbReference>
<dbReference type="Gene3D" id="1.10.630.10">
    <property type="entry name" value="Cytochrome P450"/>
    <property type="match status" value="1"/>
</dbReference>
<evidence type="ECO:0000256" key="1">
    <source>
        <dbReference type="ARBA" id="ARBA00001971"/>
    </source>
</evidence>
<name>A0A1A9X2R5_9MUSC</name>
<evidence type="ECO:0000313" key="11">
    <source>
        <dbReference type="Proteomes" id="UP000091820"/>
    </source>
</evidence>
<dbReference type="Pfam" id="PF00067">
    <property type="entry name" value="p450"/>
    <property type="match status" value="1"/>
</dbReference>
<evidence type="ECO:0000313" key="10">
    <source>
        <dbReference type="EnsemblMetazoa" id="GBRI042184-PA"/>
    </source>
</evidence>
<evidence type="ECO:0000256" key="6">
    <source>
        <dbReference type="ARBA" id="ARBA00023004"/>
    </source>
</evidence>
<dbReference type="InterPro" id="IPR050479">
    <property type="entry name" value="CYP11_CYP27_families"/>
</dbReference>
<dbReference type="GO" id="GO:0016705">
    <property type="term" value="F:oxidoreductase activity, acting on paired donors, with incorporation or reduction of molecular oxygen"/>
    <property type="evidence" value="ECO:0007669"/>
    <property type="project" value="InterPro"/>
</dbReference>
<dbReference type="PANTHER" id="PTHR24279">
    <property type="entry name" value="CYTOCHROME P450"/>
    <property type="match status" value="1"/>
</dbReference>
<dbReference type="PRINTS" id="PR00463">
    <property type="entry name" value="EP450I"/>
</dbReference>
<keyword evidence="4 8" id="KW-0479">Metal-binding</keyword>
<sequence length="534" mass="61509">MFQMSSFKNTFWILTWAYGVITLMLLNFVVILKKCLFIKSKSEKQLDNERFCPAQQNTAHAQPSEKQHATIPRVKGLPIFGTFFEFLSAGAAPQLHNYIDKRHRQYGCIFHERLGGTQDAIFVSSANLMRAVFLHEGQHPEHPLPEAWILYNKRRSSTQKLLTFVLIDFKREGEEWLHNRRILNRILLNGNFSWIDLNVRICTEKLINKLRTECESRASLDYEVKQLEDELYRWSINVIISVMFGNSYLYDPTLQMALENFSKVVHKIFENSSALMNFPPKLAKLLNLRLWSEFEENVTRVLQQGNDIIDEFMKRSTSEDDGLYAKLKEAEVPLLVIKRIFVDLVIAAGDTTAFSSVWALYLLSKDPELSQRLFEECYASDNYSSPLIHGFIKETLRLYPVAPFIGRYMPRDVLIGGYYIKKKSLVLLSLYTAGRDSNHFPDPLSVMPERWAFNESTGQLQGVSQAHGTLPFAIGNRSCIGRKIAISQMHHLIKEVVKTFRLNCLNSTPIESVLRLVTVPNQPLKLLLSIRNHA</sequence>
<evidence type="ECO:0000256" key="3">
    <source>
        <dbReference type="ARBA" id="ARBA00022617"/>
    </source>
</evidence>
<dbReference type="GO" id="GO:0004497">
    <property type="term" value="F:monooxygenase activity"/>
    <property type="evidence" value="ECO:0007669"/>
    <property type="project" value="UniProtKB-KW"/>
</dbReference>
<dbReference type="GO" id="GO:0020037">
    <property type="term" value="F:heme binding"/>
    <property type="evidence" value="ECO:0007669"/>
    <property type="project" value="InterPro"/>
</dbReference>
<keyword evidence="9" id="KW-0812">Transmembrane</keyword>
<dbReference type="VEuPathDB" id="VectorBase:GBRI042184"/>
<dbReference type="EnsemblMetazoa" id="GBRI042184-RA">
    <property type="protein sequence ID" value="GBRI042184-PA"/>
    <property type="gene ID" value="GBRI042184"/>
</dbReference>
<feature type="binding site" description="axial binding residue" evidence="8">
    <location>
        <position position="479"/>
    </location>
    <ligand>
        <name>heme</name>
        <dbReference type="ChEBI" id="CHEBI:30413"/>
    </ligand>
    <ligandPart>
        <name>Fe</name>
        <dbReference type="ChEBI" id="CHEBI:18248"/>
    </ligandPart>
</feature>
<feature type="transmembrane region" description="Helical" evidence="9">
    <location>
        <begin position="12"/>
        <end position="32"/>
    </location>
</feature>
<evidence type="ECO:0000256" key="5">
    <source>
        <dbReference type="ARBA" id="ARBA00023002"/>
    </source>
</evidence>
<dbReference type="GO" id="GO:0005506">
    <property type="term" value="F:iron ion binding"/>
    <property type="evidence" value="ECO:0007669"/>
    <property type="project" value="InterPro"/>
</dbReference>
<keyword evidence="5" id="KW-0560">Oxidoreductase</keyword>
<proteinExistence type="inferred from homology"/>
<keyword evidence="11" id="KW-1185">Reference proteome</keyword>
<comment type="cofactor">
    <cofactor evidence="1 8">
        <name>heme</name>
        <dbReference type="ChEBI" id="CHEBI:30413"/>
    </cofactor>
</comment>
<reference evidence="10" key="2">
    <citation type="submission" date="2020-05" db="UniProtKB">
        <authorList>
            <consortium name="EnsemblMetazoa"/>
        </authorList>
    </citation>
    <scope>IDENTIFICATION</scope>
    <source>
        <strain evidence="10">IAEA</strain>
    </source>
</reference>
<dbReference type="SUPFAM" id="SSF48264">
    <property type="entry name" value="Cytochrome P450"/>
    <property type="match status" value="1"/>
</dbReference>
<dbReference type="STRING" id="37001.A0A1A9X2R5"/>
<evidence type="ECO:0000256" key="2">
    <source>
        <dbReference type="ARBA" id="ARBA00010617"/>
    </source>
</evidence>
<protein>
    <recommendedName>
        <fullName evidence="12">Cytochrome P450</fullName>
    </recommendedName>
</protein>
<evidence type="ECO:0000256" key="4">
    <source>
        <dbReference type="ARBA" id="ARBA00022723"/>
    </source>
</evidence>
<reference evidence="11" key="1">
    <citation type="submission" date="2014-03" db="EMBL/GenBank/DDBJ databases">
        <authorList>
            <person name="Aksoy S."/>
            <person name="Warren W."/>
            <person name="Wilson R.K."/>
        </authorList>
    </citation>
    <scope>NUCLEOTIDE SEQUENCE [LARGE SCALE GENOMIC DNA]</scope>
    <source>
        <strain evidence="11">IAEA</strain>
    </source>
</reference>
<dbReference type="Proteomes" id="UP000091820">
    <property type="component" value="Unassembled WGS sequence"/>
</dbReference>
<dbReference type="PANTHER" id="PTHR24279:SF120">
    <property type="entry name" value="CYTOCHROME P450"/>
    <property type="match status" value="1"/>
</dbReference>
<dbReference type="PRINTS" id="PR00385">
    <property type="entry name" value="P450"/>
</dbReference>
<evidence type="ECO:0008006" key="12">
    <source>
        <dbReference type="Google" id="ProtNLM"/>
    </source>
</evidence>
<dbReference type="AlphaFoldDB" id="A0A1A9X2R5"/>
<evidence type="ECO:0000256" key="7">
    <source>
        <dbReference type="ARBA" id="ARBA00023033"/>
    </source>
</evidence>
<comment type="similarity">
    <text evidence="2">Belongs to the cytochrome P450 family.</text>
</comment>
<keyword evidence="3 8" id="KW-0349">Heme</keyword>
<keyword evidence="9" id="KW-0472">Membrane</keyword>
<accession>A0A1A9X2R5</accession>
<evidence type="ECO:0000256" key="9">
    <source>
        <dbReference type="SAM" id="Phobius"/>
    </source>
</evidence>
<dbReference type="InterPro" id="IPR036396">
    <property type="entry name" value="Cyt_P450_sf"/>
</dbReference>